<dbReference type="HOGENOM" id="CLU_2532323_0_0_1"/>
<evidence type="ECO:0000313" key="1">
    <source>
        <dbReference type="EMBL" id="CAK55654.1"/>
    </source>
</evidence>
<dbReference type="EMBL" id="CT867985">
    <property type="protein sequence ID" value="CAK55654.1"/>
    <property type="molecule type" value="Genomic_DNA"/>
</dbReference>
<organism evidence="1 2">
    <name type="scientific">Paramecium tetraurelia</name>
    <dbReference type="NCBI Taxonomy" id="5888"/>
    <lineage>
        <taxon>Eukaryota</taxon>
        <taxon>Sar</taxon>
        <taxon>Alveolata</taxon>
        <taxon>Ciliophora</taxon>
        <taxon>Intramacronucleata</taxon>
        <taxon>Oligohymenophorea</taxon>
        <taxon>Peniculida</taxon>
        <taxon>Parameciidae</taxon>
        <taxon>Paramecium</taxon>
    </lineage>
</organism>
<keyword evidence="2" id="KW-1185">Reference proteome</keyword>
<dbReference type="GeneID" id="5008813"/>
<dbReference type="Proteomes" id="UP000000600">
    <property type="component" value="Unassembled WGS sequence"/>
</dbReference>
<name>A0BAT7_PARTE</name>
<sequence>MKVTTFNIHTFRMIIEESQIMELVIQLEHQFMESTFSPKFSFSLRKFYISCYQSLFQMQINIPTLQKLSNQIRNFRVLYCILIF</sequence>
<gene>
    <name evidence="1" type="ORF">GSPATT00000089001</name>
</gene>
<proteinExistence type="predicted"/>
<evidence type="ECO:0000313" key="2">
    <source>
        <dbReference type="Proteomes" id="UP000000600"/>
    </source>
</evidence>
<protein>
    <submittedName>
        <fullName evidence="1">Uncharacterized protein</fullName>
    </submittedName>
</protein>
<dbReference type="KEGG" id="ptm:GSPATT00000089001"/>
<dbReference type="InParanoid" id="A0BAT7"/>
<accession>A0BAT7</accession>
<reference evidence="1 2" key="1">
    <citation type="journal article" date="2006" name="Nature">
        <title>Global trends of whole-genome duplications revealed by the ciliate Paramecium tetraurelia.</title>
        <authorList>
            <consortium name="Genoscope"/>
            <person name="Aury J.-M."/>
            <person name="Jaillon O."/>
            <person name="Duret L."/>
            <person name="Noel B."/>
            <person name="Jubin C."/>
            <person name="Porcel B.M."/>
            <person name="Segurens B."/>
            <person name="Daubin V."/>
            <person name="Anthouard V."/>
            <person name="Aiach N."/>
            <person name="Arnaiz O."/>
            <person name="Billaut A."/>
            <person name="Beisson J."/>
            <person name="Blanc I."/>
            <person name="Bouhouche K."/>
            <person name="Camara F."/>
            <person name="Duharcourt S."/>
            <person name="Guigo R."/>
            <person name="Gogendeau D."/>
            <person name="Katinka M."/>
            <person name="Keller A.-M."/>
            <person name="Kissmehl R."/>
            <person name="Klotz C."/>
            <person name="Koll F."/>
            <person name="Le Moue A."/>
            <person name="Lepere C."/>
            <person name="Malinsky S."/>
            <person name="Nowacki M."/>
            <person name="Nowak J.K."/>
            <person name="Plattner H."/>
            <person name="Poulain J."/>
            <person name="Ruiz F."/>
            <person name="Serrano V."/>
            <person name="Zagulski M."/>
            <person name="Dessen P."/>
            <person name="Betermier M."/>
            <person name="Weissenbach J."/>
            <person name="Scarpelli C."/>
            <person name="Schachter V."/>
            <person name="Sperling L."/>
            <person name="Meyer E."/>
            <person name="Cohen J."/>
            <person name="Wincker P."/>
        </authorList>
    </citation>
    <scope>NUCLEOTIDE SEQUENCE [LARGE SCALE GENOMIC DNA]</scope>
    <source>
        <strain evidence="1 2">Stock d4-2</strain>
    </source>
</reference>
<dbReference type="RefSeq" id="XP_001423052.1">
    <property type="nucleotide sequence ID" value="XM_001423015.1"/>
</dbReference>
<dbReference type="AlphaFoldDB" id="A0BAT7"/>